<comment type="similarity">
    <text evidence="2">Belongs to the mycobacterial A85 antigen family.</text>
</comment>
<evidence type="ECO:0000256" key="4">
    <source>
        <dbReference type="ARBA" id="ARBA00013244"/>
    </source>
</evidence>
<dbReference type="PANTHER" id="PTHR48098">
    <property type="entry name" value="ENTEROCHELIN ESTERASE-RELATED"/>
    <property type="match status" value="1"/>
</dbReference>
<proteinExistence type="inferred from homology"/>
<dbReference type="PROSITE" id="PS51318">
    <property type="entry name" value="TAT"/>
    <property type="match status" value="1"/>
</dbReference>
<evidence type="ECO:0000256" key="1">
    <source>
        <dbReference type="ARBA" id="ARBA00000697"/>
    </source>
</evidence>
<reference evidence="10" key="1">
    <citation type="journal article" date="2021" name="PeerJ">
        <title>Extensive microbial diversity within the chicken gut microbiome revealed by metagenomics and culture.</title>
        <authorList>
            <person name="Gilroy R."/>
            <person name="Ravi A."/>
            <person name="Getino M."/>
            <person name="Pursley I."/>
            <person name="Horton D.L."/>
            <person name="Alikhan N.F."/>
            <person name="Baker D."/>
            <person name="Gharbi K."/>
            <person name="Hall N."/>
            <person name="Watson M."/>
            <person name="Adriaenssens E.M."/>
            <person name="Foster-Nyarko E."/>
            <person name="Jarju S."/>
            <person name="Secka A."/>
            <person name="Antonio M."/>
            <person name="Oren A."/>
            <person name="Chaudhuri R.R."/>
            <person name="La Ragione R."/>
            <person name="Hildebrand F."/>
            <person name="Pallen M.J."/>
        </authorList>
    </citation>
    <scope>NUCLEOTIDE SEQUENCE</scope>
    <source>
        <strain evidence="10">4376</strain>
    </source>
</reference>
<evidence type="ECO:0000256" key="5">
    <source>
        <dbReference type="ARBA" id="ARBA00022679"/>
    </source>
</evidence>
<organism evidence="10 11">
    <name type="scientific">Candidatus Corynebacterium gallistercoris</name>
    <dbReference type="NCBI Taxonomy" id="2838530"/>
    <lineage>
        <taxon>Bacteria</taxon>
        <taxon>Bacillati</taxon>
        <taxon>Actinomycetota</taxon>
        <taxon>Actinomycetes</taxon>
        <taxon>Mycobacteriales</taxon>
        <taxon>Corynebacteriaceae</taxon>
        <taxon>Corynebacterium</taxon>
    </lineage>
</organism>
<evidence type="ECO:0000256" key="9">
    <source>
        <dbReference type="SAM" id="SignalP"/>
    </source>
</evidence>
<dbReference type="Gene3D" id="3.40.50.1820">
    <property type="entry name" value="alpha/beta hydrolase"/>
    <property type="match status" value="1"/>
</dbReference>
<evidence type="ECO:0000313" key="10">
    <source>
        <dbReference type="EMBL" id="HIW96428.1"/>
    </source>
</evidence>
<evidence type="ECO:0000256" key="7">
    <source>
        <dbReference type="ARBA" id="ARBA00032572"/>
    </source>
</evidence>
<dbReference type="EMBL" id="DXFZ01000098">
    <property type="protein sequence ID" value="HIW96428.1"/>
    <property type="molecule type" value="Genomic_DNA"/>
</dbReference>
<protein>
    <recommendedName>
        <fullName evidence="7">Acyl-CoA:diacylglycerol acyltransferase</fullName>
        <ecNumber evidence="3">2.3.1.122</ecNumber>
        <ecNumber evidence="4">2.3.1.20</ecNumber>
    </recommendedName>
</protein>
<dbReference type="Proteomes" id="UP000824189">
    <property type="component" value="Unassembled WGS sequence"/>
</dbReference>
<dbReference type="GO" id="GO:0050348">
    <property type="term" value="F:trehalose O-mycolyltransferase activity"/>
    <property type="evidence" value="ECO:0007669"/>
    <property type="project" value="UniProtKB-EC"/>
</dbReference>
<name>A0A9D1S018_9CORY</name>
<comment type="catalytic activity">
    <reaction evidence="1">
        <text>2 alpha,alpha'-trehalose 6-mycolate = alpha,alpha'-trehalose 6,6'-bismycolate + alpha,alpha-trehalose</text>
        <dbReference type="Rhea" id="RHEA:23472"/>
        <dbReference type="ChEBI" id="CHEBI:16551"/>
        <dbReference type="ChEBI" id="CHEBI:18195"/>
        <dbReference type="ChEBI" id="CHEBI:18234"/>
        <dbReference type="EC" id="2.3.1.122"/>
    </reaction>
</comment>
<keyword evidence="9" id="KW-0732">Signal</keyword>
<dbReference type="GO" id="GO:0004144">
    <property type="term" value="F:diacylglycerol O-acyltransferase activity"/>
    <property type="evidence" value="ECO:0007669"/>
    <property type="project" value="UniProtKB-EC"/>
</dbReference>
<evidence type="ECO:0000256" key="3">
    <source>
        <dbReference type="ARBA" id="ARBA00012820"/>
    </source>
</evidence>
<dbReference type="EC" id="2.3.1.20" evidence="4"/>
<comment type="caution">
    <text evidence="10">The sequence shown here is derived from an EMBL/GenBank/DDBJ whole genome shotgun (WGS) entry which is preliminary data.</text>
</comment>
<reference evidence="10" key="2">
    <citation type="submission" date="2021-04" db="EMBL/GenBank/DDBJ databases">
        <authorList>
            <person name="Gilroy R."/>
        </authorList>
    </citation>
    <scope>NUCLEOTIDE SEQUENCE</scope>
    <source>
        <strain evidence="10">4376</strain>
    </source>
</reference>
<dbReference type="PANTHER" id="PTHR48098:SF1">
    <property type="entry name" value="DIACYLGLYCEROL ACYLTRANSFERASE_MYCOLYLTRANSFERASE AG85A"/>
    <property type="match status" value="1"/>
</dbReference>
<evidence type="ECO:0000256" key="6">
    <source>
        <dbReference type="ARBA" id="ARBA00023315"/>
    </source>
</evidence>
<sequence>MNKRFSRRTAVMAAVAPLAFALSTAPVVAPAAFAQDANQETPAAPAVEPATVTFGETPEAPGKLTWRAAIKAYNEAGFDNVEEISAYSPSMGRRVPMVLIRPFDKAKRENAPTLYLLNGADGGEGTAHWIHQTDIVEYYGGIDDPSKSLRAKAGGHDPSPGIGANIVIPMAGKFSYYTDWVNEAPSLGGKQMWETFLTKELPGPLEAALGANGKRAIAGMSMTGTTSLLYAQHNPGMYDAVGSFSGCAATTTGMAPTFIDITLNRGGANMQQMWGGPNTDTARYNDALLNADKLKGQQNIYVSNGTGLPGYMDMPWSPRVGGDLMASSTVMVEGGVIEGATNMCTHELKFKTDSLDIPVTYNMRPVGTHQWAYWQDDLRSFWKHVTTGLGTNIPQPAEPNGQPAATDLFGSM</sequence>
<dbReference type="InterPro" id="IPR006311">
    <property type="entry name" value="TAT_signal"/>
</dbReference>
<dbReference type="AlphaFoldDB" id="A0A9D1S018"/>
<evidence type="ECO:0000256" key="2">
    <source>
        <dbReference type="ARBA" id="ARBA00005874"/>
    </source>
</evidence>
<gene>
    <name evidence="10" type="ORF">H9867_08135</name>
</gene>
<feature type="signal peptide" evidence="9">
    <location>
        <begin position="1"/>
        <end position="34"/>
    </location>
</feature>
<dbReference type="InterPro" id="IPR050583">
    <property type="entry name" value="Mycobacterial_A85_antigen"/>
</dbReference>
<feature type="chain" id="PRO_5038625666" description="Acyl-CoA:diacylglycerol acyltransferase" evidence="9">
    <location>
        <begin position="35"/>
        <end position="412"/>
    </location>
</feature>
<evidence type="ECO:0000256" key="8">
    <source>
        <dbReference type="ARBA" id="ARBA00048109"/>
    </source>
</evidence>
<dbReference type="InterPro" id="IPR000801">
    <property type="entry name" value="Esterase-like"/>
</dbReference>
<accession>A0A9D1S018</accession>
<keyword evidence="5" id="KW-0808">Transferase</keyword>
<dbReference type="EC" id="2.3.1.122" evidence="3"/>
<dbReference type="Pfam" id="PF00756">
    <property type="entry name" value="Esterase"/>
    <property type="match status" value="1"/>
</dbReference>
<dbReference type="InterPro" id="IPR029058">
    <property type="entry name" value="AB_hydrolase_fold"/>
</dbReference>
<comment type="catalytic activity">
    <reaction evidence="8">
        <text>an acyl-CoA + a 1,2-diacyl-sn-glycerol = a triacyl-sn-glycerol + CoA</text>
        <dbReference type="Rhea" id="RHEA:10868"/>
        <dbReference type="ChEBI" id="CHEBI:17815"/>
        <dbReference type="ChEBI" id="CHEBI:57287"/>
        <dbReference type="ChEBI" id="CHEBI:58342"/>
        <dbReference type="ChEBI" id="CHEBI:64615"/>
        <dbReference type="EC" id="2.3.1.20"/>
    </reaction>
</comment>
<evidence type="ECO:0000313" key="11">
    <source>
        <dbReference type="Proteomes" id="UP000824189"/>
    </source>
</evidence>
<keyword evidence="6" id="KW-0012">Acyltransferase</keyword>
<dbReference type="SUPFAM" id="SSF53474">
    <property type="entry name" value="alpha/beta-Hydrolases"/>
    <property type="match status" value="1"/>
</dbReference>